<gene>
    <name evidence="2" type="ORF">FB458_2563</name>
</gene>
<protein>
    <submittedName>
        <fullName evidence="2">Nucleoside-diphosphate-sugar epimerase</fullName>
    </submittedName>
</protein>
<reference evidence="2 3" key="1">
    <citation type="submission" date="2019-06" db="EMBL/GenBank/DDBJ databases">
        <title>Sequencing the genomes of 1000 actinobacteria strains.</title>
        <authorList>
            <person name="Klenk H.-P."/>
        </authorList>
    </citation>
    <scope>NUCLEOTIDE SEQUENCE [LARGE SCALE GENOMIC DNA]</scope>
    <source>
        <strain evidence="2 3">DSM 18607</strain>
    </source>
</reference>
<evidence type="ECO:0000313" key="2">
    <source>
        <dbReference type="EMBL" id="TQJ09451.1"/>
    </source>
</evidence>
<dbReference type="InterPro" id="IPR051783">
    <property type="entry name" value="NAD(P)-dependent_oxidoreduct"/>
</dbReference>
<feature type="domain" description="NAD-dependent epimerase/dehydratase" evidence="1">
    <location>
        <begin position="3"/>
        <end position="211"/>
    </location>
</feature>
<evidence type="ECO:0000313" key="3">
    <source>
        <dbReference type="Proteomes" id="UP000317893"/>
    </source>
</evidence>
<dbReference type="CDD" id="cd05262">
    <property type="entry name" value="SDR_a7"/>
    <property type="match status" value="1"/>
</dbReference>
<dbReference type="AlphaFoldDB" id="A0A542E275"/>
<dbReference type="InterPro" id="IPR036291">
    <property type="entry name" value="NAD(P)-bd_dom_sf"/>
</dbReference>
<dbReference type="RefSeq" id="WP_141848820.1">
    <property type="nucleotide sequence ID" value="NZ_BAAAPR010000014.1"/>
</dbReference>
<accession>A0A542E275</accession>
<evidence type="ECO:0000259" key="1">
    <source>
        <dbReference type="Pfam" id="PF01370"/>
    </source>
</evidence>
<sequence>MRVLLTGASGWIGSAVVPLLLADGHDVVGLARSDASADRVAALGATPLRGSLDDLEVLASAAADSDAVVHLGYVHDFSAMAQAAATDRAVIDTVGEALAGTGRPLVIASGALGLPAGATEDDRPDAGAHPRIANAAALLALADRGVRPVVVRFAPTVHGEGDLGFTATLARVARERGVSAYVGDGANRWPAVHVRDAADLVRRVVEHDEGGPVVHAVAEEGVAARDIAAALGDAIGVPTTSVAPDAAAEHFGWIGAFFAMDAAVSNALTRERTGWVPTGPTLLEDIAAGHYPGTASHS</sequence>
<dbReference type="GO" id="GO:0004029">
    <property type="term" value="F:aldehyde dehydrogenase (NAD+) activity"/>
    <property type="evidence" value="ECO:0007669"/>
    <property type="project" value="TreeGrafter"/>
</dbReference>
<dbReference type="OrthoDB" id="9787292at2"/>
<dbReference type="SUPFAM" id="SSF51735">
    <property type="entry name" value="NAD(P)-binding Rossmann-fold domains"/>
    <property type="match status" value="1"/>
</dbReference>
<dbReference type="Pfam" id="PF01370">
    <property type="entry name" value="Epimerase"/>
    <property type="match status" value="1"/>
</dbReference>
<organism evidence="2 3">
    <name type="scientific">Lapillicoccus jejuensis</name>
    <dbReference type="NCBI Taxonomy" id="402171"/>
    <lineage>
        <taxon>Bacteria</taxon>
        <taxon>Bacillati</taxon>
        <taxon>Actinomycetota</taxon>
        <taxon>Actinomycetes</taxon>
        <taxon>Micrococcales</taxon>
        <taxon>Intrasporangiaceae</taxon>
        <taxon>Lapillicoccus</taxon>
    </lineage>
</organism>
<dbReference type="PANTHER" id="PTHR48079:SF6">
    <property type="entry name" value="NAD(P)-BINDING DOMAIN-CONTAINING PROTEIN-RELATED"/>
    <property type="match status" value="1"/>
</dbReference>
<dbReference type="EMBL" id="VFMN01000001">
    <property type="protein sequence ID" value="TQJ09451.1"/>
    <property type="molecule type" value="Genomic_DNA"/>
</dbReference>
<comment type="caution">
    <text evidence="2">The sequence shown here is derived from an EMBL/GenBank/DDBJ whole genome shotgun (WGS) entry which is preliminary data.</text>
</comment>
<dbReference type="InterPro" id="IPR001509">
    <property type="entry name" value="Epimerase_deHydtase"/>
</dbReference>
<dbReference type="GO" id="GO:0005737">
    <property type="term" value="C:cytoplasm"/>
    <property type="evidence" value="ECO:0007669"/>
    <property type="project" value="TreeGrafter"/>
</dbReference>
<dbReference type="Gene3D" id="3.40.50.720">
    <property type="entry name" value="NAD(P)-binding Rossmann-like Domain"/>
    <property type="match status" value="1"/>
</dbReference>
<proteinExistence type="predicted"/>
<keyword evidence="3" id="KW-1185">Reference proteome</keyword>
<dbReference type="Proteomes" id="UP000317893">
    <property type="component" value="Unassembled WGS sequence"/>
</dbReference>
<dbReference type="PANTHER" id="PTHR48079">
    <property type="entry name" value="PROTEIN YEEZ"/>
    <property type="match status" value="1"/>
</dbReference>
<name>A0A542E275_9MICO</name>